<dbReference type="EMBL" id="FPHP01000005">
    <property type="protein sequence ID" value="SFV74850.1"/>
    <property type="molecule type" value="Genomic_DNA"/>
</dbReference>
<proteinExistence type="predicted"/>
<protein>
    <recommendedName>
        <fullName evidence="2">Lipoprotein</fullName>
    </recommendedName>
</protein>
<reference evidence="1" key="1">
    <citation type="submission" date="2016-10" db="EMBL/GenBank/DDBJ databases">
        <authorList>
            <person name="de Groot N.N."/>
        </authorList>
    </citation>
    <scope>NUCLEOTIDE SEQUENCE</scope>
</reference>
<name>A0A1W1D2W1_9ZZZZ</name>
<sequence>MKTYKQSIFFILFLFFFVGCKEEKQSHVIVMQEDIKNLNPYQDYIIAPDLTKRYDYYEISNDVIVTKMPDMSYTNLLQYINTDAPTYTNTLYEKDTNYTLQNNTLDINETLDALIVYGYDTLTKVKVKEIYKKGIGLYSIEKNFCVINSEAKNCQAYMYLVQ</sequence>
<dbReference type="AlphaFoldDB" id="A0A1W1D2W1"/>
<accession>A0A1W1D2W1</accession>
<dbReference type="PROSITE" id="PS51257">
    <property type="entry name" value="PROKAR_LIPOPROTEIN"/>
    <property type="match status" value="1"/>
</dbReference>
<organism evidence="1">
    <name type="scientific">hydrothermal vent metagenome</name>
    <dbReference type="NCBI Taxonomy" id="652676"/>
    <lineage>
        <taxon>unclassified sequences</taxon>
        <taxon>metagenomes</taxon>
        <taxon>ecological metagenomes</taxon>
    </lineage>
</organism>
<evidence type="ECO:0008006" key="2">
    <source>
        <dbReference type="Google" id="ProtNLM"/>
    </source>
</evidence>
<gene>
    <name evidence="1" type="ORF">MNB_SM-3-194</name>
</gene>
<evidence type="ECO:0000313" key="1">
    <source>
        <dbReference type="EMBL" id="SFV74850.1"/>
    </source>
</evidence>